<organism evidence="2 3">
    <name type="scientific">Aquirufa nivalisilvae</name>
    <dbReference type="NCBI Taxonomy" id="2516557"/>
    <lineage>
        <taxon>Bacteria</taxon>
        <taxon>Pseudomonadati</taxon>
        <taxon>Bacteroidota</taxon>
        <taxon>Cytophagia</taxon>
        <taxon>Cytophagales</taxon>
        <taxon>Flectobacillaceae</taxon>
        <taxon>Aquirufa</taxon>
    </lineage>
</organism>
<dbReference type="EMBL" id="CP029346">
    <property type="protein sequence ID" value="AWL09688.1"/>
    <property type="molecule type" value="Genomic_DNA"/>
</dbReference>
<feature type="transmembrane region" description="Helical" evidence="1">
    <location>
        <begin position="248"/>
        <end position="270"/>
    </location>
</feature>
<dbReference type="RefSeq" id="WP_109323356.1">
    <property type="nucleotide sequence ID" value="NZ_CP029346.1"/>
</dbReference>
<keyword evidence="1" id="KW-1133">Transmembrane helix</keyword>
<dbReference type="KEGG" id="psez:HME7025_01837"/>
<keyword evidence="1" id="KW-0472">Membrane</keyword>
<feature type="transmembrane region" description="Helical" evidence="1">
    <location>
        <begin position="223"/>
        <end position="242"/>
    </location>
</feature>
<evidence type="ECO:0000313" key="2">
    <source>
        <dbReference type="EMBL" id="AWL09688.1"/>
    </source>
</evidence>
<dbReference type="Pfam" id="PF12412">
    <property type="entry name" value="DUF3667"/>
    <property type="match status" value="1"/>
</dbReference>
<evidence type="ECO:0000313" key="3">
    <source>
        <dbReference type="Proteomes" id="UP000245468"/>
    </source>
</evidence>
<evidence type="ECO:0008006" key="4">
    <source>
        <dbReference type="Google" id="ProtNLM"/>
    </source>
</evidence>
<dbReference type="AlphaFoldDB" id="A0A2S2DWB4"/>
<gene>
    <name evidence="2" type="ORF">HME7025_01837</name>
</gene>
<accession>A0A2S2DWB4</accession>
<feature type="transmembrane region" description="Helical" evidence="1">
    <location>
        <begin position="291"/>
        <end position="312"/>
    </location>
</feature>
<name>A0A2S2DWB4_9BACT</name>
<feature type="transmembrane region" description="Helical" evidence="1">
    <location>
        <begin position="86"/>
        <end position="104"/>
    </location>
</feature>
<protein>
    <recommendedName>
        <fullName evidence="4">DUF3667 domain-containing protein</fullName>
    </recommendedName>
</protein>
<dbReference type="Proteomes" id="UP000245468">
    <property type="component" value="Chromosome"/>
</dbReference>
<proteinExistence type="predicted"/>
<reference evidence="3" key="1">
    <citation type="submission" date="2018-05" db="EMBL/GenBank/DDBJ databases">
        <title>Pseudarcicella sp. HME7025 Genome sequencing and assembly.</title>
        <authorList>
            <person name="Kim H."/>
            <person name="Kang H."/>
            <person name="Joh K."/>
        </authorList>
    </citation>
    <scope>NUCLEOTIDE SEQUENCE [LARGE SCALE GENOMIC DNA]</scope>
    <source>
        <strain evidence="3">HME7025</strain>
    </source>
</reference>
<keyword evidence="1" id="KW-0812">Transmembrane</keyword>
<feature type="transmembrane region" description="Helical" evidence="1">
    <location>
        <begin position="191"/>
        <end position="211"/>
    </location>
</feature>
<evidence type="ECO:0000256" key="1">
    <source>
        <dbReference type="SAM" id="Phobius"/>
    </source>
</evidence>
<dbReference type="InterPro" id="IPR022134">
    <property type="entry name" value="DUF3667"/>
</dbReference>
<keyword evidence="3" id="KW-1185">Reference proteome</keyword>
<sequence>MSKSIIRSETDCLNCGNEVTARYCSHCGQENREPYESFWSLLIHFVEDMTHFDGALFKTCKTLFTQPGELTQAYLLGKRSRYLHPIRFYLFTSAFFFLTLFYVFQPLQFRLNKDLKAIEVASFQVKLDKRGAYLNSSEIQSYKKNQLAKPESERDSPLFQNIIFHFYELQKKYPESKQFYKALYEGVTHKMSQVLFLTIPLLALILQVVFIRRKHFYFMHHGIFVLHMATSWFIVLLLRNVLDLVQLALSWEFIDVVKSFIMLAWCYFYYKSFKNFYQLKGIRSIGLFTASFFLQLILVFVVFVSLVLFSFFSL</sequence>
<dbReference type="OrthoDB" id="7446256at2"/>